<keyword evidence="2" id="KW-1185">Reference proteome</keyword>
<gene>
    <name evidence="1" type="ORF">Amon02_000452900</name>
</gene>
<protein>
    <submittedName>
        <fullName evidence="1">Unnamed protein product</fullName>
    </submittedName>
</protein>
<organism evidence="1 2">
    <name type="scientific">Ambrosiozyma monospora</name>
    <name type="common">Yeast</name>
    <name type="synonym">Endomycopsis monosporus</name>
    <dbReference type="NCBI Taxonomy" id="43982"/>
    <lineage>
        <taxon>Eukaryota</taxon>
        <taxon>Fungi</taxon>
        <taxon>Dikarya</taxon>
        <taxon>Ascomycota</taxon>
        <taxon>Saccharomycotina</taxon>
        <taxon>Pichiomycetes</taxon>
        <taxon>Pichiales</taxon>
        <taxon>Pichiaceae</taxon>
        <taxon>Ambrosiozyma</taxon>
    </lineage>
</organism>
<reference evidence="1" key="1">
    <citation type="submission" date="2023-04" db="EMBL/GenBank/DDBJ databases">
        <title>Ambrosiozyma monospora NBRC 10751.</title>
        <authorList>
            <person name="Ichikawa N."/>
            <person name="Sato H."/>
            <person name="Tonouchi N."/>
        </authorList>
    </citation>
    <scope>NUCLEOTIDE SEQUENCE</scope>
    <source>
        <strain evidence="1">NBRC 10751</strain>
    </source>
</reference>
<evidence type="ECO:0000313" key="1">
    <source>
        <dbReference type="EMBL" id="GME80599.1"/>
    </source>
</evidence>
<dbReference type="Proteomes" id="UP001165064">
    <property type="component" value="Unassembled WGS sequence"/>
</dbReference>
<evidence type="ECO:0000313" key="2">
    <source>
        <dbReference type="Proteomes" id="UP001165064"/>
    </source>
</evidence>
<name>A0ACB5T400_AMBMO</name>
<comment type="caution">
    <text evidence="1">The sequence shown here is derived from an EMBL/GenBank/DDBJ whole genome shotgun (WGS) entry which is preliminary data.</text>
</comment>
<sequence>MGEYDSVVSWNQKTRVSFPQRFEIDKLNKMLQLPNITKCYEDLIVKDISNQGSVMNDVETRAISYHRTITENSGINSYTKVLSIKLDDYCTSTIIYKINISGFLKLHTLRANTVLDFMIL</sequence>
<dbReference type="EMBL" id="BSXS01003130">
    <property type="protein sequence ID" value="GME80599.1"/>
    <property type="molecule type" value="Genomic_DNA"/>
</dbReference>
<proteinExistence type="predicted"/>
<accession>A0ACB5T400</accession>